<dbReference type="Gene3D" id="1.10.40.50">
    <property type="entry name" value="Probable gtpase engc, domain 3"/>
    <property type="match status" value="1"/>
</dbReference>
<keyword evidence="2 10" id="KW-0690">Ribosome biogenesis</keyword>
<dbReference type="GO" id="GO:0003924">
    <property type="term" value="F:GTPase activity"/>
    <property type="evidence" value="ECO:0007669"/>
    <property type="project" value="UniProtKB-UniRule"/>
</dbReference>
<proteinExistence type="inferred from homology"/>
<dbReference type="AlphaFoldDB" id="A0A073J207"/>
<dbReference type="PROSITE" id="PS51721">
    <property type="entry name" value="G_CP"/>
    <property type="match status" value="1"/>
</dbReference>
<feature type="binding site" evidence="10">
    <location>
        <begin position="208"/>
        <end position="216"/>
    </location>
    <ligand>
        <name>GTP</name>
        <dbReference type="ChEBI" id="CHEBI:37565"/>
    </ligand>
</feature>
<evidence type="ECO:0000256" key="6">
    <source>
        <dbReference type="ARBA" id="ARBA00022801"/>
    </source>
</evidence>
<feature type="binding site" evidence="10">
    <location>
        <position position="302"/>
    </location>
    <ligand>
        <name>Zn(2+)</name>
        <dbReference type="ChEBI" id="CHEBI:29105"/>
    </ligand>
</feature>
<dbReference type="HAMAP" id="MF_01820">
    <property type="entry name" value="GTPase_RsgA"/>
    <property type="match status" value="1"/>
</dbReference>
<comment type="subcellular location">
    <subcellularLocation>
        <location evidence="10">Cytoplasm</location>
    </subcellularLocation>
</comment>
<dbReference type="InterPro" id="IPR027417">
    <property type="entry name" value="P-loop_NTPase"/>
</dbReference>
<feature type="region of interest" description="Disordered" evidence="11">
    <location>
        <begin position="1"/>
        <end position="21"/>
    </location>
</feature>
<dbReference type="Pfam" id="PF03193">
    <property type="entry name" value="RsgA_GTPase"/>
    <property type="match status" value="1"/>
</dbReference>
<evidence type="ECO:0000256" key="1">
    <source>
        <dbReference type="ARBA" id="ARBA00022490"/>
    </source>
</evidence>
<dbReference type="OrthoDB" id="9809485at2"/>
<dbReference type="PANTHER" id="PTHR32120">
    <property type="entry name" value="SMALL RIBOSOMAL SUBUNIT BIOGENESIS GTPASE RSGA"/>
    <property type="match status" value="1"/>
</dbReference>
<keyword evidence="3 10" id="KW-0479">Metal-binding</keyword>
<feature type="binding site" evidence="10">
    <location>
        <position position="296"/>
    </location>
    <ligand>
        <name>Zn(2+)</name>
        <dbReference type="ChEBI" id="CHEBI:29105"/>
    </ligand>
</feature>
<feature type="binding site" evidence="10">
    <location>
        <begin position="156"/>
        <end position="159"/>
    </location>
    <ligand>
        <name>GTP</name>
        <dbReference type="ChEBI" id="CHEBI:37565"/>
    </ligand>
</feature>
<dbReference type="NCBIfam" id="TIGR00157">
    <property type="entry name" value="ribosome small subunit-dependent GTPase A"/>
    <property type="match status" value="1"/>
</dbReference>
<evidence type="ECO:0000256" key="2">
    <source>
        <dbReference type="ARBA" id="ARBA00022517"/>
    </source>
</evidence>
<dbReference type="EMBL" id="JAMD01000005">
    <property type="protein sequence ID" value="KEJ95726.1"/>
    <property type="molecule type" value="Genomic_DNA"/>
</dbReference>
<evidence type="ECO:0000256" key="8">
    <source>
        <dbReference type="ARBA" id="ARBA00022884"/>
    </source>
</evidence>
<feature type="binding site" evidence="10">
    <location>
        <position position="289"/>
    </location>
    <ligand>
        <name>Zn(2+)</name>
        <dbReference type="ChEBI" id="CHEBI:29105"/>
    </ligand>
</feature>
<name>A0A073J207_9RHOB</name>
<dbReference type="RefSeq" id="WP_037925917.1">
    <property type="nucleotide sequence ID" value="NZ_CP054599.1"/>
</dbReference>
<dbReference type="EC" id="3.6.1.-" evidence="10"/>
<dbReference type="GO" id="GO:0005525">
    <property type="term" value="F:GTP binding"/>
    <property type="evidence" value="ECO:0007669"/>
    <property type="project" value="UniProtKB-UniRule"/>
</dbReference>
<evidence type="ECO:0000256" key="7">
    <source>
        <dbReference type="ARBA" id="ARBA00022833"/>
    </source>
</evidence>
<comment type="caution">
    <text evidence="14">The sequence shown here is derived from an EMBL/GenBank/DDBJ whole genome shotgun (WGS) entry which is preliminary data.</text>
</comment>
<keyword evidence="7 10" id="KW-0862">Zinc</keyword>
<evidence type="ECO:0000256" key="9">
    <source>
        <dbReference type="ARBA" id="ARBA00023134"/>
    </source>
</evidence>
<evidence type="ECO:0000256" key="4">
    <source>
        <dbReference type="ARBA" id="ARBA00022730"/>
    </source>
</evidence>
<evidence type="ECO:0000313" key="15">
    <source>
        <dbReference type="Proteomes" id="UP000027746"/>
    </source>
</evidence>
<evidence type="ECO:0000259" key="13">
    <source>
        <dbReference type="PROSITE" id="PS51721"/>
    </source>
</evidence>
<keyword evidence="9 10" id="KW-0342">GTP-binding</keyword>
<comment type="similarity">
    <text evidence="10">Belongs to the TRAFAC class YlqF/YawG GTPase family. RsgA subfamily.</text>
</comment>
<dbReference type="GO" id="GO:0019843">
    <property type="term" value="F:rRNA binding"/>
    <property type="evidence" value="ECO:0007669"/>
    <property type="project" value="UniProtKB-KW"/>
</dbReference>
<evidence type="ECO:0000259" key="12">
    <source>
        <dbReference type="PROSITE" id="PS50936"/>
    </source>
</evidence>
<reference evidence="14 15" key="1">
    <citation type="submission" date="2014-01" db="EMBL/GenBank/DDBJ databases">
        <title>Sulfitobacter sp. H3 (MCCC 1A00686) Genome Sequencing.</title>
        <authorList>
            <person name="Lai Q."/>
            <person name="Hong Z."/>
        </authorList>
    </citation>
    <scope>NUCLEOTIDE SEQUENCE [LARGE SCALE GENOMIC DNA]</scope>
    <source>
        <strain evidence="14 15">H3</strain>
    </source>
</reference>
<comment type="cofactor">
    <cofactor evidence="10">
        <name>Zn(2+)</name>
        <dbReference type="ChEBI" id="CHEBI:29105"/>
    </cofactor>
    <text evidence="10">Binds 1 zinc ion per subunit.</text>
</comment>
<keyword evidence="5 10" id="KW-0547">Nucleotide-binding</keyword>
<dbReference type="InterPro" id="IPR030378">
    <property type="entry name" value="G_CP_dom"/>
</dbReference>
<feature type="domain" description="CP-type G" evidence="13">
    <location>
        <begin position="111"/>
        <end position="266"/>
    </location>
</feature>
<accession>A0A073J207</accession>
<evidence type="ECO:0000256" key="5">
    <source>
        <dbReference type="ARBA" id="ARBA00022741"/>
    </source>
</evidence>
<evidence type="ECO:0000313" key="14">
    <source>
        <dbReference type="EMBL" id="KEJ95726.1"/>
    </source>
</evidence>
<evidence type="ECO:0000256" key="3">
    <source>
        <dbReference type="ARBA" id="ARBA00022723"/>
    </source>
</evidence>
<keyword evidence="4 10" id="KW-0699">rRNA-binding</keyword>
<keyword evidence="8 10" id="KW-0694">RNA-binding</keyword>
<organism evidence="14 15">
    <name type="scientific">Pseudosulfitobacter pseudonitzschiae</name>
    <dbReference type="NCBI Taxonomy" id="1402135"/>
    <lineage>
        <taxon>Bacteria</taxon>
        <taxon>Pseudomonadati</taxon>
        <taxon>Pseudomonadota</taxon>
        <taxon>Alphaproteobacteria</taxon>
        <taxon>Rhodobacterales</taxon>
        <taxon>Roseobacteraceae</taxon>
        <taxon>Pseudosulfitobacter</taxon>
    </lineage>
</organism>
<dbReference type="Gene3D" id="3.40.50.300">
    <property type="entry name" value="P-loop containing nucleotide triphosphate hydrolases"/>
    <property type="match status" value="1"/>
</dbReference>
<keyword evidence="6 10" id="KW-0378">Hydrolase</keyword>
<protein>
    <recommendedName>
        <fullName evidence="10">Small ribosomal subunit biogenesis GTPase RsgA</fullName>
        <ecNumber evidence="10">3.6.1.-</ecNumber>
    </recommendedName>
</protein>
<dbReference type="InterPro" id="IPR010914">
    <property type="entry name" value="RsgA_GTPase_dom"/>
</dbReference>
<evidence type="ECO:0000256" key="10">
    <source>
        <dbReference type="HAMAP-Rule" id="MF_01820"/>
    </source>
</evidence>
<keyword evidence="15" id="KW-1185">Reference proteome</keyword>
<feature type="binding site" evidence="10">
    <location>
        <position position="294"/>
    </location>
    <ligand>
        <name>Zn(2+)</name>
        <dbReference type="ChEBI" id="CHEBI:29105"/>
    </ligand>
</feature>
<dbReference type="SUPFAM" id="SSF52540">
    <property type="entry name" value="P-loop containing nucleoside triphosphate hydrolases"/>
    <property type="match status" value="1"/>
</dbReference>
<sequence>MTRDYSKFLTPAGSSPLPKRAPSPLQMLGWKPFFSQQTDVDTLATTPPVRVTEVHRSGLRVLGDGIDTTIPPGPEATVGDWFLLDQTNPANSILLDRISLFERRAAGHDRKRQMIAANVDTVFIVTSCNRDFNVARLERFVALAFEAQVTPVILLTKADLCDDTAPYLDDARAISNRVVVEALNAKSSEPADKLASWCTPGQTVAFLGSSGVGKSTLVNALFQRSVADTGAVREDDNRGRHTTTHRQLHFTPDGCAVLDTPGMRELQLTDVEDGIAEVFDDLVTLAGRCRFNDCAHETEPGCAVRKALEAGEIDADRLARWRKLAAEERFNTATLAQRKAHEKSFHKKIKTVQQKKKR</sequence>
<dbReference type="GO" id="GO:0042274">
    <property type="term" value="P:ribosomal small subunit biogenesis"/>
    <property type="evidence" value="ECO:0007669"/>
    <property type="project" value="UniProtKB-UniRule"/>
</dbReference>
<comment type="function">
    <text evidence="10">One of several proteins that assist in the late maturation steps of the functional core of the 30S ribosomal subunit. Helps release RbfA from mature subunits. May play a role in the assembly of ribosomal proteins into the subunit. Circularly permuted GTPase that catalyzes slow GTP hydrolysis, GTPase activity is stimulated by the 30S ribosomal subunit.</text>
</comment>
<comment type="subunit">
    <text evidence="10">Monomer. Associates with 30S ribosomal subunit, binds 16S rRNA.</text>
</comment>
<evidence type="ECO:0000256" key="11">
    <source>
        <dbReference type="SAM" id="MobiDB-lite"/>
    </source>
</evidence>
<feature type="domain" description="EngC GTPase" evidence="12">
    <location>
        <begin position="117"/>
        <end position="264"/>
    </location>
</feature>
<dbReference type="Proteomes" id="UP000027746">
    <property type="component" value="Unassembled WGS sequence"/>
</dbReference>
<dbReference type="InterPro" id="IPR004881">
    <property type="entry name" value="Ribosome_biogen_GTPase_RsgA"/>
</dbReference>
<dbReference type="CDD" id="cd01854">
    <property type="entry name" value="YjeQ_EngC"/>
    <property type="match status" value="1"/>
</dbReference>
<keyword evidence="1 10" id="KW-0963">Cytoplasm</keyword>
<dbReference type="GO" id="GO:0046872">
    <property type="term" value="F:metal ion binding"/>
    <property type="evidence" value="ECO:0007669"/>
    <property type="project" value="UniProtKB-KW"/>
</dbReference>
<dbReference type="GO" id="GO:0005737">
    <property type="term" value="C:cytoplasm"/>
    <property type="evidence" value="ECO:0007669"/>
    <property type="project" value="UniProtKB-SubCell"/>
</dbReference>
<dbReference type="GeneID" id="68869533"/>
<gene>
    <name evidence="10" type="primary">rsgA</name>
    <name evidence="14" type="ORF">SUH3_19640</name>
</gene>
<dbReference type="PROSITE" id="PS50936">
    <property type="entry name" value="ENGC_GTPASE"/>
    <property type="match status" value="1"/>
</dbReference>
<dbReference type="PANTHER" id="PTHR32120:SF10">
    <property type="entry name" value="SMALL RIBOSOMAL SUBUNIT BIOGENESIS GTPASE RSGA"/>
    <property type="match status" value="1"/>
</dbReference>